<comment type="caution">
    <text evidence="2">The sequence shown here is derived from an EMBL/GenBank/DDBJ whole genome shotgun (WGS) entry which is preliminary data.</text>
</comment>
<accession>A0A1R3JVR7</accession>
<name>A0A1R3JVR7_9ROSI</name>
<evidence type="ECO:0000313" key="2">
    <source>
        <dbReference type="EMBL" id="OMO98871.1"/>
    </source>
</evidence>
<dbReference type="AlphaFoldDB" id="A0A1R3JVR7"/>
<dbReference type="EMBL" id="AWUE01015228">
    <property type="protein sequence ID" value="OMO98871.1"/>
    <property type="molecule type" value="Genomic_DNA"/>
</dbReference>
<evidence type="ECO:0000313" key="3">
    <source>
        <dbReference type="Proteomes" id="UP000187203"/>
    </source>
</evidence>
<sequence>MADEIDEMWKHLKLTEDEEAYVIEEVTLLEKEDDGVKPWLAADVIESGIFPYGAWLCASPLKRKREAVGSEAFKQVGKCLGFKEVCSPTISEGKSINIALFLNVESGRRINRKSLAMVVAGDDMANREVVGSGFKARNKEIIADIVGDNIAGFVEQERSHFGEKLKYGGLSNAKAIHEEVNEVLGRSLGLTPTGLVTKEAARAQEKSPMSFQFQAARQQAEQAISSTSRTTGSRCKKLMP</sequence>
<organism evidence="2 3">
    <name type="scientific">Corchorus olitorius</name>
    <dbReference type="NCBI Taxonomy" id="93759"/>
    <lineage>
        <taxon>Eukaryota</taxon>
        <taxon>Viridiplantae</taxon>
        <taxon>Streptophyta</taxon>
        <taxon>Embryophyta</taxon>
        <taxon>Tracheophyta</taxon>
        <taxon>Spermatophyta</taxon>
        <taxon>Magnoliopsida</taxon>
        <taxon>eudicotyledons</taxon>
        <taxon>Gunneridae</taxon>
        <taxon>Pentapetalae</taxon>
        <taxon>rosids</taxon>
        <taxon>malvids</taxon>
        <taxon>Malvales</taxon>
        <taxon>Malvaceae</taxon>
        <taxon>Grewioideae</taxon>
        <taxon>Apeibeae</taxon>
        <taxon>Corchorus</taxon>
    </lineage>
</organism>
<evidence type="ECO:0000256" key="1">
    <source>
        <dbReference type="SAM" id="MobiDB-lite"/>
    </source>
</evidence>
<protein>
    <submittedName>
        <fullName evidence="2">Uncharacterized protein</fullName>
    </submittedName>
</protein>
<dbReference type="Proteomes" id="UP000187203">
    <property type="component" value="Unassembled WGS sequence"/>
</dbReference>
<proteinExistence type="predicted"/>
<keyword evidence="3" id="KW-1185">Reference proteome</keyword>
<feature type="compositionally biased region" description="Polar residues" evidence="1">
    <location>
        <begin position="224"/>
        <end position="233"/>
    </location>
</feature>
<reference evidence="3" key="1">
    <citation type="submission" date="2013-09" db="EMBL/GenBank/DDBJ databases">
        <title>Corchorus olitorius genome sequencing.</title>
        <authorList>
            <person name="Alam M."/>
            <person name="Haque M.S."/>
            <person name="Islam M.S."/>
            <person name="Emdad E.M."/>
            <person name="Islam M.M."/>
            <person name="Ahmed B."/>
            <person name="Halim A."/>
            <person name="Hossen Q.M.M."/>
            <person name="Hossain M.Z."/>
            <person name="Ahmed R."/>
            <person name="Khan M.M."/>
            <person name="Islam R."/>
            <person name="Rashid M.M."/>
            <person name="Khan S.A."/>
            <person name="Rahman M.S."/>
            <person name="Alam M."/>
            <person name="Yahiya A.S."/>
            <person name="Khan M.S."/>
            <person name="Azam M.S."/>
            <person name="Haque T."/>
            <person name="Lashkar M.Z.H."/>
            <person name="Akhand A.I."/>
            <person name="Morshed G."/>
            <person name="Roy S."/>
            <person name="Uddin K.S."/>
            <person name="Rabeya T."/>
            <person name="Hossain A.S."/>
            <person name="Chowdhury A."/>
            <person name="Snigdha A.R."/>
            <person name="Mortoza M.S."/>
            <person name="Matin S.A."/>
            <person name="Hoque S.M.E."/>
            <person name="Islam M.K."/>
            <person name="Roy D.K."/>
            <person name="Haider R."/>
            <person name="Moosa M.M."/>
            <person name="Elias S.M."/>
            <person name="Hasan A.M."/>
            <person name="Jahan S."/>
            <person name="Shafiuddin M."/>
            <person name="Mahmood N."/>
            <person name="Shommy N.S."/>
        </authorList>
    </citation>
    <scope>NUCLEOTIDE SEQUENCE [LARGE SCALE GENOMIC DNA]</scope>
    <source>
        <strain evidence="3">cv. O-4</strain>
    </source>
</reference>
<gene>
    <name evidence="2" type="ORF">COLO4_13662</name>
</gene>
<feature type="region of interest" description="Disordered" evidence="1">
    <location>
        <begin position="220"/>
        <end position="240"/>
    </location>
</feature>